<organism evidence="7 8">
    <name type="scientific">Campylobacter magnus</name>
    <dbReference type="NCBI Taxonomy" id="3026462"/>
    <lineage>
        <taxon>Bacteria</taxon>
        <taxon>Pseudomonadati</taxon>
        <taxon>Campylobacterota</taxon>
        <taxon>Epsilonproteobacteria</taxon>
        <taxon>Campylobacterales</taxon>
        <taxon>Campylobacteraceae</taxon>
        <taxon>Campylobacter</taxon>
    </lineage>
</organism>
<dbReference type="SUPFAM" id="SSF50156">
    <property type="entry name" value="PDZ domain-like"/>
    <property type="match status" value="1"/>
</dbReference>
<reference evidence="7 8" key="1">
    <citation type="submission" date="2023-06" db="EMBL/GenBank/DDBJ databases">
        <title>Campylobacter magnum sp. nov., isolated from cecal contents of domestic pigs (Sus scrofa domesticus).</title>
        <authorList>
            <person name="Papic B."/>
            <person name="Gruntar I."/>
        </authorList>
    </citation>
    <scope>NUCLEOTIDE SEQUENCE [LARGE SCALE GENOMIC DNA]</scope>
    <source>
        <strain evidence="8">34484-21</strain>
    </source>
</reference>
<dbReference type="InterPro" id="IPR004447">
    <property type="entry name" value="Peptidase_S41A"/>
</dbReference>
<dbReference type="InterPro" id="IPR005151">
    <property type="entry name" value="Tail-specific_protease"/>
</dbReference>
<comment type="similarity">
    <text evidence="1 5">Belongs to the peptidase S41A family.</text>
</comment>
<dbReference type="InterPro" id="IPR041489">
    <property type="entry name" value="PDZ_6"/>
</dbReference>
<evidence type="ECO:0000256" key="5">
    <source>
        <dbReference type="RuleBase" id="RU004404"/>
    </source>
</evidence>
<dbReference type="PANTHER" id="PTHR32060:SF30">
    <property type="entry name" value="CARBOXY-TERMINAL PROCESSING PROTEASE CTPA"/>
    <property type="match status" value="1"/>
</dbReference>
<evidence type="ECO:0000313" key="8">
    <source>
        <dbReference type="Proteomes" id="UP001171111"/>
    </source>
</evidence>
<feature type="domain" description="PDZ" evidence="6">
    <location>
        <begin position="84"/>
        <end position="150"/>
    </location>
</feature>
<dbReference type="SMART" id="SM00228">
    <property type="entry name" value="PDZ"/>
    <property type="match status" value="1"/>
</dbReference>
<accession>A0ABT8T5P6</accession>
<dbReference type="Gene3D" id="3.30.750.44">
    <property type="match status" value="1"/>
</dbReference>
<evidence type="ECO:0000256" key="3">
    <source>
        <dbReference type="ARBA" id="ARBA00022801"/>
    </source>
</evidence>
<proteinExistence type="inferred from homology"/>
<keyword evidence="8" id="KW-1185">Reference proteome</keyword>
<sequence>MKSFFTAFGFFTVFGVGLVSHLGAASAGDSRLEQLSKITKTMAVVEKYYVDDLNFTDISNKTISGLLSNLDAHSSYLDERAFKDMQIATSGEFGGLGITIGMKDGAVSVIAPIDDTPAAKAGIKAGDVILRIDGQSTIGMSIDDAVNKMRGKPKTGVDITIVRKGEKKPLEFHIIRDTIKVQSVSAKLVPSENILYLRVSTFDANVEKKARELIEKNKGVRGIVLDLRNNPGGLLNQAVGLTNLFVSDGVIVSQKGRDESNNEAHKADPKKKVTDLPLAVLINEGSASASEIVSGALQDFKRAVIIGQKSFGKGSVQVVMPVDDKEAIRLTVARYYLPSGRTIQAVGVEPDVVVYAGKVPNEENNLTLKESDLKAHLQSELEKVEGKKESKNDDKNIITAAQIYEDIQLKTAIDSVKIIEKISQKGGQK</sequence>
<evidence type="ECO:0000256" key="4">
    <source>
        <dbReference type="ARBA" id="ARBA00022825"/>
    </source>
</evidence>
<dbReference type="SUPFAM" id="SSF52096">
    <property type="entry name" value="ClpP/crotonase"/>
    <property type="match status" value="1"/>
</dbReference>
<dbReference type="InterPro" id="IPR029045">
    <property type="entry name" value="ClpP/crotonase-like_dom_sf"/>
</dbReference>
<dbReference type="CDD" id="cd07560">
    <property type="entry name" value="Peptidase_S41_CPP"/>
    <property type="match status" value="1"/>
</dbReference>
<dbReference type="NCBIfam" id="TIGR00225">
    <property type="entry name" value="prc"/>
    <property type="match status" value="1"/>
</dbReference>
<dbReference type="EMBL" id="JAULJQ010000001">
    <property type="protein sequence ID" value="MDO2408675.1"/>
    <property type="molecule type" value="Genomic_DNA"/>
</dbReference>
<dbReference type="Pfam" id="PF17820">
    <property type="entry name" value="PDZ_6"/>
    <property type="match status" value="1"/>
</dbReference>
<evidence type="ECO:0000313" key="7">
    <source>
        <dbReference type="EMBL" id="MDO2408675.1"/>
    </source>
</evidence>
<dbReference type="InterPro" id="IPR001478">
    <property type="entry name" value="PDZ"/>
</dbReference>
<dbReference type="Gene3D" id="3.90.226.10">
    <property type="entry name" value="2-enoyl-CoA Hydratase, Chain A, domain 1"/>
    <property type="match status" value="1"/>
</dbReference>
<dbReference type="Proteomes" id="UP001171111">
    <property type="component" value="Unassembled WGS sequence"/>
</dbReference>
<keyword evidence="3 5" id="KW-0378">Hydrolase</keyword>
<dbReference type="InterPro" id="IPR036034">
    <property type="entry name" value="PDZ_sf"/>
</dbReference>
<dbReference type="PROSITE" id="PS50106">
    <property type="entry name" value="PDZ"/>
    <property type="match status" value="1"/>
</dbReference>
<dbReference type="Gene3D" id="2.30.42.10">
    <property type="match status" value="1"/>
</dbReference>
<name>A0ABT8T5P6_9BACT</name>
<keyword evidence="2 5" id="KW-0645">Protease</keyword>
<evidence type="ECO:0000256" key="2">
    <source>
        <dbReference type="ARBA" id="ARBA00022670"/>
    </source>
</evidence>
<protein>
    <submittedName>
        <fullName evidence="7">S41 family peptidase</fullName>
    </submittedName>
</protein>
<dbReference type="CDD" id="cd06782">
    <property type="entry name" value="cpPDZ_CPP-like"/>
    <property type="match status" value="1"/>
</dbReference>
<keyword evidence="4 5" id="KW-0720">Serine protease</keyword>
<evidence type="ECO:0000259" key="6">
    <source>
        <dbReference type="PROSITE" id="PS50106"/>
    </source>
</evidence>
<dbReference type="Pfam" id="PF03572">
    <property type="entry name" value="Peptidase_S41"/>
    <property type="match status" value="1"/>
</dbReference>
<dbReference type="SMART" id="SM00245">
    <property type="entry name" value="TSPc"/>
    <property type="match status" value="1"/>
</dbReference>
<dbReference type="PANTHER" id="PTHR32060">
    <property type="entry name" value="TAIL-SPECIFIC PROTEASE"/>
    <property type="match status" value="1"/>
</dbReference>
<evidence type="ECO:0000256" key="1">
    <source>
        <dbReference type="ARBA" id="ARBA00009179"/>
    </source>
</evidence>
<comment type="caution">
    <text evidence="7">The sequence shown here is derived from an EMBL/GenBank/DDBJ whole genome shotgun (WGS) entry which is preliminary data.</text>
</comment>
<gene>
    <name evidence="7" type="ORF">Q2362_00990</name>
</gene>
<dbReference type="RefSeq" id="WP_302243412.1">
    <property type="nucleotide sequence ID" value="NZ_JAULJQ010000001.1"/>
</dbReference>